<name>A0A080M0B2_9PROT</name>
<accession>A0A080M0B2</accession>
<evidence type="ECO:0000313" key="4">
    <source>
        <dbReference type="EMBL" id="KFB74598.1"/>
    </source>
</evidence>
<proteinExistence type="inferred from homology"/>
<dbReference type="EC" id="1.-.-.-" evidence="4"/>
<dbReference type="PROSITE" id="PS00061">
    <property type="entry name" value="ADH_SHORT"/>
    <property type="match status" value="1"/>
</dbReference>
<dbReference type="CDD" id="cd05374">
    <property type="entry name" value="17beta-HSD-like_SDR_c"/>
    <property type="match status" value="1"/>
</dbReference>
<dbReference type="SUPFAM" id="SSF51735">
    <property type="entry name" value="NAD(P)-binding Rossmann-fold domains"/>
    <property type="match status" value="1"/>
</dbReference>
<evidence type="ECO:0000256" key="2">
    <source>
        <dbReference type="ARBA" id="ARBA00023002"/>
    </source>
</evidence>
<gene>
    <name evidence="4" type="primary">sadH</name>
    <name evidence="4" type="ORF">AW09_000066</name>
</gene>
<dbReference type="InterPro" id="IPR020904">
    <property type="entry name" value="Sc_DH/Rdtase_CS"/>
</dbReference>
<reference evidence="4 5" key="1">
    <citation type="submission" date="2014-02" db="EMBL/GenBank/DDBJ databases">
        <title>Expanding our view of genomic diversity in Candidatus Accumulibacter clades.</title>
        <authorList>
            <person name="Skennerton C.T."/>
            <person name="Barr J.J."/>
            <person name="Slater F.R."/>
            <person name="Bond P.L."/>
            <person name="Tyson G.W."/>
        </authorList>
    </citation>
    <scope>NUCLEOTIDE SEQUENCE [LARGE SCALE GENOMIC DNA]</scope>
    <source>
        <strain evidence="5">BA-91</strain>
    </source>
</reference>
<dbReference type="InterPro" id="IPR002347">
    <property type="entry name" value="SDR_fam"/>
</dbReference>
<dbReference type="InterPro" id="IPR036291">
    <property type="entry name" value="NAD(P)-bd_dom_sf"/>
</dbReference>
<organism evidence="4 5">
    <name type="scientific">Candidatus Accumulibacter phosphatis</name>
    <dbReference type="NCBI Taxonomy" id="327160"/>
    <lineage>
        <taxon>Bacteria</taxon>
        <taxon>Pseudomonadati</taxon>
        <taxon>Pseudomonadota</taxon>
        <taxon>Betaproteobacteria</taxon>
        <taxon>Candidatus Accumulibacter</taxon>
    </lineage>
</organism>
<dbReference type="InterPro" id="IPR051911">
    <property type="entry name" value="SDR_oxidoreductase"/>
</dbReference>
<dbReference type="Pfam" id="PF00106">
    <property type="entry name" value="adh_short"/>
    <property type="match status" value="1"/>
</dbReference>
<sequence>MAERTVLITGCSSGFGLGIAQALVERGWTVLAGVRDPARAPESLAGARLLPLDLSNAAQIAAVAAGIERLDCLINNAGYALNGPFASYSAAQMHHQLQVNVLGPALLTQQLLPALAAARGRVIHISSLAGELGLPMNALYCASKFALEGLSESLRHELLPHGVQVALVEPGGFRTRFAANLAWGERRLPADGVDARQLSAYREMQARMLAAPGKDPATVVNAVLRLTEVTRMPLRTRVGGDAKSARWLQRWLPESAFIALVGALFRRRLAARRNP</sequence>
<evidence type="ECO:0000256" key="1">
    <source>
        <dbReference type="ARBA" id="ARBA00006484"/>
    </source>
</evidence>
<dbReference type="PANTHER" id="PTHR43976:SF16">
    <property type="entry name" value="SHORT-CHAIN DEHYDROGENASE_REDUCTASE FAMILY PROTEIN"/>
    <property type="match status" value="1"/>
</dbReference>
<keyword evidence="2 4" id="KW-0560">Oxidoreductase</keyword>
<dbReference type="Gene3D" id="3.40.50.720">
    <property type="entry name" value="NAD(P)-binding Rossmann-like Domain"/>
    <property type="match status" value="1"/>
</dbReference>
<dbReference type="PANTHER" id="PTHR43976">
    <property type="entry name" value="SHORT CHAIN DEHYDROGENASE"/>
    <property type="match status" value="1"/>
</dbReference>
<dbReference type="PRINTS" id="PR00081">
    <property type="entry name" value="GDHRDH"/>
</dbReference>
<dbReference type="AlphaFoldDB" id="A0A080M0B2"/>
<dbReference type="EMBL" id="JDVG02000012">
    <property type="protein sequence ID" value="KFB74598.1"/>
    <property type="molecule type" value="Genomic_DNA"/>
</dbReference>
<dbReference type="GO" id="GO:0016491">
    <property type="term" value="F:oxidoreductase activity"/>
    <property type="evidence" value="ECO:0007669"/>
    <property type="project" value="UniProtKB-KW"/>
</dbReference>
<dbReference type="Proteomes" id="UP000020077">
    <property type="component" value="Unassembled WGS sequence"/>
</dbReference>
<protein>
    <submittedName>
        <fullName evidence="4">Putative oxidoreductase SadH</fullName>
        <ecNumber evidence="4">1.-.-.-</ecNumber>
    </submittedName>
</protein>
<comment type="caution">
    <text evidence="4">The sequence shown here is derived from an EMBL/GenBank/DDBJ whole genome shotgun (WGS) entry which is preliminary data.</text>
</comment>
<comment type="similarity">
    <text evidence="1 3">Belongs to the short-chain dehydrogenases/reductases (SDR) family.</text>
</comment>
<evidence type="ECO:0000256" key="3">
    <source>
        <dbReference type="RuleBase" id="RU000363"/>
    </source>
</evidence>
<evidence type="ECO:0000313" key="5">
    <source>
        <dbReference type="Proteomes" id="UP000020077"/>
    </source>
</evidence>
<dbReference type="PRINTS" id="PR00080">
    <property type="entry name" value="SDRFAMILY"/>
</dbReference>